<name>A0ACC0ATI1_CATRO</name>
<accession>A0ACC0ATI1</accession>
<reference evidence="2" key="1">
    <citation type="journal article" date="2023" name="Nat. Plants">
        <title>Single-cell RNA sequencing provides a high-resolution roadmap for understanding the multicellular compartmentation of specialized metabolism.</title>
        <authorList>
            <person name="Sun S."/>
            <person name="Shen X."/>
            <person name="Li Y."/>
            <person name="Li Y."/>
            <person name="Wang S."/>
            <person name="Li R."/>
            <person name="Zhang H."/>
            <person name="Shen G."/>
            <person name="Guo B."/>
            <person name="Wei J."/>
            <person name="Xu J."/>
            <person name="St-Pierre B."/>
            <person name="Chen S."/>
            <person name="Sun C."/>
        </authorList>
    </citation>
    <scope>NUCLEOTIDE SEQUENCE [LARGE SCALE GENOMIC DNA]</scope>
</reference>
<evidence type="ECO:0000313" key="1">
    <source>
        <dbReference type="EMBL" id="KAI5663258.1"/>
    </source>
</evidence>
<dbReference type="EMBL" id="CM044705">
    <property type="protein sequence ID" value="KAI5663258.1"/>
    <property type="molecule type" value="Genomic_DNA"/>
</dbReference>
<sequence>MEEQLIQTEQFRKSYVPSRNILRFFREQNMGCAVRRHINENVLAKLTELTKDEEEYLRKLDALKTKWKSKPDFLHHLFNNWLNPFAHKFVRYWIKSHMHFGVETTNQVESEQSVLKLWL</sequence>
<comment type="caution">
    <text evidence="1">The sequence shown here is derived from an EMBL/GenBank/DDBJ whole genome shotgun (WGS) entry which is preliminary data.</text>
</comment>
<protein>
    <submittedName>
        <fullName evidence="1">Uncharacterized protein</fullName>
    </submittedName>
</protein>
<dbReference type="Proteomes" id="UP001060085">
    <property type="component" value="Linkage Group LG05"/>
</dbReference>
<organism evidence="1 2">
    <name type="scientific">Catharanthus roseus</name>
    <name type="common">Madagascar periwinkle</name>
    <name type="synonym">Vinca rosea</name>
    <dbReference type="NCBI Taxonomy" id="4058"/>
    <lineage>
        <taxon>Eukaryota</taxon>
        <taxon>Viridiplantae</taxon>
        <taxon>Streptophyta</taxon>
        <taxon>Embryophyta</taxon>
        <taxon>Tracheophyta</taxon>
        <taxon>Spermatophyta</taxon>
        <taxon>Magnoliopsida</taxon>
        <taxon>eudicotyledons</taxon>
        <taxon>Gunneridae</taxon>
        <taxon>Pentapetalae</taxon>
        <taxon>asterids</taxon>
        <taxon>lamiids</taxon>
        <taxon>Gentianales</taxon>
        <taxon>Apocynaceae</taxon>
        <taxon>Rauvolfioideae</taxon>
        <taxon>Vinceae</taxon>
        <taxon>Catharanthinae</taxon>
        <taxon>Catharanthus</taxon>
    </lineage>
</organism>
<gene>
    <name evidence="1" type="ORF">M9H77_22581</name>
</gene>
<keyword evidence="2" id="KW-1185">Reference proteome</keyword>
<evidence type="ECO:0000313" key="2">
    <source>
        <dbReference type="Proteomes" id="UP001060085"/>
    </source>
</evidence>
<proteinExistence type="predicted"/>